<dbReference type="GO" id="GO:0015562">
    <property type="term" value="F:efflux transmembrane transporter activity"/>
    <property type="evidence" value="ECO:0007669"/>
    <property type="project" value="InterPro"/>
</dbReference>
<comment type="caution">
    <text evidence="4">The sequence shown here is derived from an EMBL/GenBank/DDBJ whole genome shotgun (WGS) entry which is preliminary data.</text>
</comment>
<gene>
    <name evidence="4" type="ORF">GRI47_04660</name>
</gene>
<keyword evidence="5" id="KW-1185">Reference proteome</keyword>
<organism evidence="4 5">
    <name type="scientific">Qipengyuania pelagi</name>
    <dbReference type="NCBI Taxonomy" id="994320"/>
    <lineage>
        <taxon>Bacteria</taxon>
        <taxon>Pseudomonadati</taxon>
        <taxon>Pseudomonadota</taxon>
        <taxon>Alphaproteobacteria</taxon>
        <taxon>Sphingomonadales</taxon>
        <taxon>Erythrobacteraceae</taxon>
        <taxon>Qipengyuania</taxon>
    </lineage>
</organism>
<dbReference type="SUPFAM" id="SSF56954">
    <property type="entry name" value="Outer membrane efflux proteins (OEP)"/>
    <property type="match status" value="1"/>
</dbReference>
<evidence type="ECO:0000256" key="2">
    <source>
        <dbReference type="SAM" id="Coils"/>
    </source>
</evidence>
<keyword evidence="2" id="KW-0175">Coiled coil</keyword>
<dbReference type="InterPro" id="IPR003423">
    <property type="entry name" value="OMP_efflux"/>
</dbReference>
<feature type="signal peptide" evidence="3">
    <location>
        <begin position="1"/>
        <end position="24"/>
    </location>
</feature>
<dbReference type="AlphaFoldDB" id="A0A844Y8E1"/>
<proteinExistence type="inferred from homology"/>
<evidence type="ECO:0000313" key="4">
    <source>
        <dbReference type="EMBL" id="MXO53298.1"/>
    </source>
</evidence>
<evidence type="ECO:0000256" key="3">
    <source>
        <dbReference type="SAM" id="SignalP"/>
    </source>
</evidence>
<reference evidence="4 5" key="1">
    <citation type="submission" date="2019-12" db="EMBL/GenBank/DDBJ databases">
        <title>Genomic-based taxomic classification of the family Erythrobacteraceae.</title>
        <authorList>
            <person name="Xu L."/>
        </authorList>
    </citation>
    <scope>NUCLEOTIDE SEQUENCE [LARGE SCALE GENOMIC DNA]</scope>
    <source>
        <strain evidence="4 5">JCM 17468</strain>
    </source>
</reference>
<evidence type="ECO:0008006" key="6">
    <source>
        <dbReference type="Google" id="ProtNLM"/>
    </source>
</evidence>
<dbReference type="EMBL" id="WTYD01000001">
    <property type="protein sequence ID" value="MXO53298.1"/>
    <property type="molecule type" value="Genomic_DNA"/>
</dbReference>
<sequence length="399" mass="42193">MPKLRMHDASIPIAILLCAMPVAAQTQNVVDEDAAIGRALAREGISARDDAERAASAAEIDAIGPRDNPIVELSREGAGGENEYQLGIVQPIDLNGRRGSLRDAARADGLATEAEIARRRQVFVAEVRQAYVQCAAASAQLDVWQRYTDELAEAERVSTARAEAGDTAVYDVRRVRVERRAAEAQLARARGDVAADCAALASLTGIADPQVEREAITRVASAAEPGERADLIADERRIEAAEYRVRAADQARLPQLVVGAGVLRRDDGIDTAYGPVVSVGVTVPLWNAGSAAVRREEARAAALESELLLARRRVEAEQNAAAARLAAARDAAVTAAGAREDAGRLGTIAETAYQAGEIGVVELLDAYEAAREADLSVIALATDAALAAVEYDLAIGRTY</sequence>
<evidence type="ECO:0000256" key="1">
    <source>
        <dbReference type="ARBA" id="ARBA00007613"/>
    </source>
</evidence>
<name>A0A844Y8E1_9SPHN</name>
<dbReference type="OrthoDB" id="7401648at2"/>
<dbReference type="InterPro" id="IPR010131">
    <property type="entry name" value="MdtP/NodT-like"/>
</dbReference>
<evidence type="ECO:0000313" key="5">
    <source>
        <dbReference type="Proteomes" id="UP000430272"/>
    </source>
</evidence>
<comment type="similarity">
    <text evidence="1">Belongs to the outer membrane factor (OMF) (TC 1.B.17) family.</text>
</comment>
<protein>
    <recommendedName>
        <fullName evidence="6">TolC family protein</fullName>
    </recommendedName>
</protein>
<feature type="chain" id="PRO_5032570779" description="TolC family protein" evidence="3">
    <location>
        <begin position="25"/>
        <end position="399"/>
    </location>
</feature>
<dbReference type="RefSeq" id="WP_160660175.1">
    <property type="nucleotide sequence ID" value="NZ_BAABDV010000001.1"/>
</dbReference>
<dbReference type="Gene3D" id="1.20.1600.10">
    <property type="entry name" value="Outer membrane efflux proteins (OEP)"/>
    <property type="match status" value="1"/>
</dbReference>
<dbReference type="Pfam" id="PF02321">
    <property type="entry name" value="OEP"/>
    <property type="match status" value="2"/>
</dbReference>
<accession>A0A844Y8E1</accession>
<feature type="coiled-coil region" evidence="2">
    <location>
        <begin position="293"/>
        <end position="320"/>
    </location>
</feature>
<dbReference type="PANTHER" id="PTHR30203:SF24">
    <property type="entry name" value="BLR4935 PROTEIN"/>
    <property type="match status" value="1"/>
</dbReference>
<dbReference type="PANTHER" id="PTHR30203">
    <property type="entry name" value="OUTER MEMBRANE CATION EFFLUX PROTEIN"/>
    <property type="match status" value="1"/>
</dbReference>
<dbReference type="Proteomes" id="UP000430272">
    <property type="component" value="Unassembled WGS sequence"/>
</dbReference>
<keyword evidence="3" id="KW-0732">Signal</keyword>